<sequence>MARPSSLAIILGATVAFVTLAVVKLLWNDSSSKESSRGLTDESTEVTKTEETSSGVTKEKLVAYLREVAETVENLVAQLPELANLFMEESRANNQHIPEEQIRGVLVEKLGEAIRVAETSVAEKLKVTEDEIKAAVRDHHGEPEVQEAIQNFQRVIENSPLGESVEVPAEMTAELTLEVMSRVLDAVGRAMEEALEDAKKAGLRDVAADAHMWQDNYVQKSTAATIAIHNEYNVSEPILNASVAKYNQDPAFQVKLQTLVEKHQQNFQRLGL</sequence>
<keyword evidence="2" id="KW-1133">Transmembrane helix</keyword>
<evidence type="ECO:0000313" key="3">
    <source>
        <dbReference type="EMBL" id="KAF0736658.1"/>
    </source>
</evidence>
<feature type="region of interest" description="Disordered" evidence="1">
    <location>
        <begin position="32"/>
        <end position="53"/>
    </location>
</feature>
<evidence type="ECO:0000256" key="1">
    <source>
        <dbReference type="SAM" id="MobiDB-lite"/>
    </source>
</evidence>
<reference evidence="3 4" key="1">
    <citation type="submission" date="2019-07" db="EMBL/GenBank/DDBJ databases">
        <title>Genomics analysis of Aphanomyces spp. identifies a new class of oomycete effector associated with host adaptation.</title>
        <authorList>
            <person name="Gaulin E."/>
        </authorList>
    </citation>
    <scope>NUCLEOTIDE SEQUENCE [LARGE SCALE GENOMIC DNA]</scope>
    <source>
        <strain evidence="3 4">ATCC 201684</strain>
    </source>
</reference>
<keyword evidence="2" id="KW-0812">Transmembrane</keyword>
<feature type="transmembrane region" description="Helical" evidence="2">
    <location>
        <begin position="6"/>
        <end position="27"/>
    </location>
</feature>
<organism evidence="3 4">
    <name type="scientific">Aphanomyces euteiches</name>
    <dbReference type="NCBI Taxonomy" id="100861"/>
    <lineage>
        <taxon>Eukaryota</taxon>
        <taxon>Sar</taxon>
        <taxon>Stramenopiles</taxon>
        <taxon>Oomycota</taxon>
        <taxon>Saprolegniomycetes</taxon>
        <taxon>Saprolegniales</taxon>
        <taxon>Verrucalvaceae</taxon>
        <taxon>Aphanomyces</taxon>
    </lineage>
</organism>
<keyword evidence="2" id="KW-0472">Membrane</keyword>
<dbReference type="Proteomes" id="UP000481153">
    <property type="component" value="Unassembled WGS sequence"/>
</dbReference>
<protein>
    <submittedName>
        <fullName evidence="3">Uncharacterized protein</fullName>
    </submittedName>
</protein>
<evidence type="ECO:0000256" key="2">
    <source>
        <dbReference type="SAM" id="Phobius"/>
    </source>
</evidence>
<gene>
    <name evidence="3" type="ORF">Ae201684_007108</name>
</gene>
<dbReference type="EMBL" id="VJMJ01000088">
    <property type="protein sequence ID" value="KAF0736658.1"/>
    <property type="molecule type" value="Genomic_DNA"/>
</dbReference>
<accession>A0A6G0X9G1</accession>
<dbReference type="VEuPathDB" id="FungiDB:AeMF1_016954"/>
<name>A0A6G0X9G1_9STRA</name>
<proteinExistence type="predicted"/>
<dbReference type="AlphaFoldDB" id="A0A6G0X9G1"/>
<keyword evidence="4" id="KW-1185">Reference proteome</keyword>
<evidence type="ECO:0000313" key="4">
    <source>
        <dbReference type="Proteomes" id="UP000481153"/>
    </source>
</evidence>
<comment type="caution">
    <text evidence="3">The sequence shown here is derived from an EMBL/GenBank/DDBJ whole genome shotgun (WGS) entry which is preliminary data.</text>
</comment>